<accession>A0A7H1KHS3</accession>
<comment type="subcellular location">
    <subcellularLocation>
        <location evidence="1">Membrane</location>
        <topology evidence="1">Multi-pass membrane protein</topology>
    </subcellularLocation>
</comment>
<keyword evidence="5" id="KW-1278">Translocase</keyword>
<evidence type="ECO:0000256" key="3">
    <source>
        <dbReference type="ARBA" id="ARBA00016612"/>
    </source>
</evidence>
<evidence type="ECO:0000256" key="8">
    <source>
        <dbReference type="ARBA" id="ARBA00023136"/>
    </source>
</evidence>
<keyword evidence="7" id="KW-0520">NAD</keyword>
<keyword evidence="4 11" id="KW-0812">Transmembrane</keyword>
<comment type="catalytic activity">
    <reaction evidence="10">
        <text>a ubiquinone + NADH + 5 H(+)(in) = a ubiquinol + NAD(+) + 4 H(+)(out)</text>
        <dbReference type="Rhea" id="RHEA:29091"/>
        <dbReference type="Rhea" id="RHEA-COMP:9565"/>
        <dbReference type="Rhea" id="RHEA-COMP:9566"/>
        <dbReference type="ChEBI" id="CHEBI:15378"/>
        <dbReference type="ChEBI" id="CHEBI:16389"/>
        <dbReference type="ChEBI" id="CHEBI:17976"/>
        <dbReference type="ChEBI" id="CHEBI:57540"/>
        <dbReference type="ChEBI" id="CHEBI:57945"/>
        <dbReference type="EC" id="7.1.1.2"/>
    </reaction>
</comment>
<reference evidence="12" key="1">
    <citation type="submission" date="2020-06" db="EMBL/GenBank/DDBJ databases">
        <title>Mitochondrial genomes of twelve species of hyperdiverse Trigonopterus weevils.</title>
        <authorList>
            <person name="Narakusumo R.P."/>
            <person name="Pons J."/>
            <person name="Riedel A."/>
        </authorList>
    </citation>
    <scope>NUCLEOTIDE SEQUENCE</scope>
</reference>
<evidence type="ECO:0000256" key="1">
    <source>
        <dbReference type="ARBA" id="ARBA00004141"/>
    </source>
</evidence>
<evidence type="ECO:0000256" key="2">
    <source>
        <dbReference type="ARBA" id="ARBA00010519"/>
    </source>
</evidence>
<feature type="transmembrane region" description="Helical" evidence="11">
    <location>
        <begin position="61"/>
        <end position="82"/>
    </location>
</feature>
<evidence type="ECO:0000256" key="6">
    <source>
        <dbReference type="ARBA" id="ARBA00022989"/>
    </source>
</evidence>
<evidence type="ECO:0000256" key="9">
    <source>
        <dbReference type="ARBA" id="ARBA00031586"/>
    </source>
</evidence>
<protein>
    <recommendedName>
        <fullName evidence="3">NADH-ubiquinone oxidoreductase chain 4L</fullName>
    </recommendedName>
    <alternativeName>
        <fullName evidence="9">NADH dehydrogenase subunit 4L</fullName>
    </alternativeName>
</protein>
<dbReference type="Pfam" id="PF00420">
    <property type="entry name" value="Oxidored_q2"/>
    <property type="match status" value="1"/>
</dbReference>
<sequence length="97" mass="11389">MYMFIYVCPLVTLFLSALFVYVSKYKHFLFMLLSLEMGVLSLYMLMLTFFSYFVFEYFLGMVFLSMSVCEGVLGLSLLVFVIRSHGSDMLMIFDSLW</sequence>
<comment type="similarity">
    <text evidence="2">Belongs to the complex I subunit 4L family.</text>
</comment>
<evidence type="ECO:0000256" key="11">
    <source>
        <dbReference type="SAM" id="Phobius"/>
    </source>
</evidence>
<dbReference type="Gene3D" id="1.10.287.3510">
    <property type="match status" value="1"/>
</dbReference>
<dbReference type="InterPro" id="IPR039428">
    <property type="entry name" value="NUOK/Mnh_C1-like"/>
</dbReference>
<dbReference type="EMBL" id="MT653601">
    <property type="protein sequence ID" value="QNT26839.1"/>
    <property type="molecule type" value="Genomic_DNA"/>
</dbReference>
<evidence type="ECO:0000313" key="12">
    <source>
        <dbReference type="EMBL" id="QNT26839.1"/>
    </source>
</evidence>
<dbReference type="GO" id="GO:0008137">
    <property type="term" value="F:NADH dehydrogenase (ubiquinone) activity"/>
    <property type="evidence" value="ECO:0007669"/>
    <property type="project" value="UniProtKB-EC"/>
</dbReference>
<evidence type="ECO:0000256" key="7">
    <source>
        <dbReference type="ARBA" id="ARBA00023027"/>
    </source>
</evidence>
<gene>
    <name evidence="12" type="primary">nad4L</name>
</gene>
<feature type="transmembrane region" description="Helical" evidence="11">
    <location>
        <begin position="6"/>
        <end position="22"/>
    </location>
</feature>
<geneLocation type="mitochondrion" evidence="12"/>
<evidence type="ECO:0000256" key="5">
    <source>
        <dbReference type="ARBA" id="ARBA00022967"/>
    </source>
</evidence>
<evidence type="ECO:0000256" key="10">
    <source>
        <dbReference type="ARBA" id="ARBA00049551"/>
    </source>
</evidence>
<keyword evidence="6 11" id="KW-1133">Transmembrane helix</keyword>
<proteinExistence type="inferred from homology"/>
<organism evidence="12">
    <name type="scientific">Trigonopterus tanimbarensis</name>
    <dbReference type="NCBI Taxonomy" id="2678946"/>
    <lineage>
        <taxon>Eukaryota</taxon>
        <taxon>Metazoa</taxon>
        <taxon>Ecdysozoa</taxon>
        <taxon>Arthropoda</taxon>
        <taxon>Hexapoda</taxon>
        <taxon>Insecta</taxon>
        <taxon>Pterygota</taxon>
        <taxon>Neoptera</taxon>
        <taxon>Endopterygota</taxon>
        <taxon>Coleoptera</taxon>
        <taxon>Polyphaga</taxon>
        <taxon>Cucujiformia</taxon>
        <taxon>Curculionidae</taxon>
        <taxon>Cryptorhynchinae</taxon>
        <taxon>Trigonopterus</taxon>
    </lineage>
</organism>
<keyword evidence="8 11" id="KW-0472">Membrane</keyword>
<name>A0A7H1KHS3_9CUCU</name>
<keyword evidence="12" id="KW-0496">Mitochondrion</keyword>
<dbReference type="GO" id="GO:0016020">
    <property type="term" value="C:membrane"/>
    <property type="evidence" value="ECO:0007669"/>
    <property type="project" value="UniProtKB-SubCell"/>
</dbReference>
<evidence type="ECO:0000256" key="4">
    <source>
        <dbReference type="ARBA" id="ARBA00022692"/>
    </source>
</evidence>
<dbReference type="AlphaFoldDB" id="A0A7H1KHS3"/>
<feature type="transmembrane region" description="Helical" evidence="11">
    <location>
        <begin position="29"/>
        <end position="55"/>
    </location>
</feature>